<organism evidence="3 4">
    <name type="scientific">Zostera marina</name>
    <name type="common">Eelgrass</name>
    <dbReference type="NCBI Taxonomy" id="29655"/>
    <lineage>
        <taxon>Eukaryota</taxon>
        <taxon>Viridiplantae</taxon>
        <taxon>Streptophyta</taxon>
        <taxon>Embryophyta</taxon>
        <taxon>Tracheophyta</taxon>
        <taxon>Spermatophyta</taxon>
        <taxon>Magnoliopsida</taxon>
        <taxon>Liliopsida</taxon>
        <taxon>Zosteraceae</taxon>
        <taxon>Zostera</taxon>
    </lineage>
</organism>
<dbReference type="AlphaFoldDB" id="A0A0K9NR17"/>
<dbReference type="Gene3D" id="1.25.40.10">
    <property type="entry name" value="Tetratricopeptide repeat domain"/>
    <property type="match status" value="3"/>
</dbReference>
<comment type="caution">
    <text evidence="3">The sequence shown here is derived from an EMBL/GenBank/DDBJ whole genome shotgun (WGS) entry which is preliminary data.</text>
</comment>
<dbReference type="FunFam" id="1.25.40.10:FF:000184">
    <property type="entry name" value="Pentatricopeptide repeat-containing protein, chloroplastic"/>
    <property type="match status" value="1"/>
</dbReference>
<proteinExistence type="predicted"/>
<evidence type="ECO:0000256" key="1">
    <source>
        <dbReference type="ARBA" id="ARBA00022737"/>
    </source>
</evidence>
<dbReference type="InterPro" id="IPR046960">
    <property type="entry name" value="PPR_At4g14850-like_plant"/>
</dbReference>
<dbReference type="Pfam" id="PF20431">
    <property type="entry name" value="E_motif"/>
    <property type="match status" value="1"/>
</dbReference>
<dbReference type="OMA" id="MPMPPDV"/>
<dbReference type="InterPro" id="IPR002885">
    <property type="entry name" value="PPR_rpt"/>
</dbReference>
<dbReference type="NCBIfam" id="TIGR00756">
    <property type="entry name" value="PPR"/>
    <property type="match status" value="3"/>
</dbReference>
<dbReference type="PROSITE" id="PS51375">
    <property type="entry name" value="PPR"/>
    <property type="match status" value="2"/>
</dbReference>
<dbReference type="OrthoDB" id="1908712at2759"/>
<reference evidence="4" key="1">
    <citation type="journal article" date="2016" name="Nature">
        <title>The genome of the seagrass Zostera marina reveals angiosperm adaptation to the sea.</title>
        <authorList>
            <person name="Olsen J.L."/>
            <person name="Rouze P."/>
            <person name="Verhelst B."/>
            <person name="Lin Y.-C."/>
            <person name="Bayer T."/>
            <person name="Collen J."/>
            <person name="Dattolo E."/>
            <person name="De Paoli E."/>
            <person name="Dittami S."/>
            <person name="Maumus F."/>
            <person name="Michel G."/>
            <person name="Kersting A."/>
            <person name="Lauritano C."/>
            <person name="Lohaus R."/>
            <person name="Toepel M."/>
            <person name="Tonon T."/>
            <person name="Vanneste K."/>
            <person name="Amirebrahimi M."/>
            <person name="Brakel J."/>
            <person name="Bostroem C."/>
            <person name="Chovatia M."/>
            <person name="Grimwood J."/>
            <person name="Jenkins J.W."/>
            <person name="Jueterbock A."/>
            <person name="Mraz A."/>
            <person name="Stam W.T."/>
            <person name="Tice H."/>
            <person name="Bornberg-Bauer E."/>
            <person name="Green P.J."/>
            <person name="Pearson G.A."/>
            <person name="Procaccini G."/>
            <person name="Duarte C.M."/>
            <person name="Schmutz J."/>
            <person name="Reusch T.B.H."/>
            <person name="Van de Peer Y."/>
        </authorList>
    </citation>
    <scope>NUCLEOTIDE SEQUENCE [LARGE SCALE GENOMIC DNA]</scope>
    <source>
        <strain evidence="4">cv. Finnish</strain>
    </source>
</reference>
<evidence type="ECO:0000256" key="2">
    <source>
        <dbReference type="PROSITE-ProRule" id="PRU00708"/>
    </source>
</evidence>
<accession>A0A0K9NR17</accession>
<dbReference type="GO" id="GO:0009451">
    <property type="term" value="P:RNA modification"/>
    <property type="evidence" value="ECO:0000318"/>
    <property type="project" value="GO_Central"/>
</dbReference>
<evidence type="ECO:0000313" key="4">
    <source>
        <dbReference type="Proteomes" id="UP000036987"/>
    </source>
</evidence>
<dbReference type="FunFam" id="1.25.40.10:FF:000344">
    <property type="entry name" value="Pentatricopeptide repeat-containing protein"/>
    <property type="match status" value="1"/>
</dbReference>
<dbReference type="STRING" id="29655.A0A0K9NR17"/>
<sequence>MISSVLKLILQQQHQQPRNARTLMEVHGLLLTSGMMNDCMVVFEITRCFSLANRNLHAYEIIKHGDFNKHQSSFYLNSMITTFADTGNIRAAKLGISVYKLLVGNNGFYYFPDKYTFTPLLKSCAKCSGIVEGRQVHSAVSKMGFLSDLYVQNSLLHMYSLCCVFVDARSLFDEMSVRDVVTWTGLISGYVKGGLFKEAIRLFMDMDMDPNMATLVSVLGACGKSGDVAIGRRVHGVIIKRIGDVNIVINNVLLDMYAKCLCLDEAKQVFEEMPTRDILSWTSIITGLTQANHSVEAVNIFHAMQDCGVEPDKVTLASVLSACASIGALDLGRWVHDYIEQQDLEWDVHLGTAMVDMYSKSGSIETALRVFENIPFKNLQSWNAVLGGLAMHGHGQIALEYYMKMVGEGEERLVPNNITFIALLNACSHSGLVEEGRQCFSSMSKDYNLKPEIEHYCCMVDLLGRAGLLEEAYGLIKTMPMEPDEFIWGAMLRSCKDHGNYEISQQIKSFLMEREEESPNSSGVLVILSNIYATNRKWRDVVKTRRMMKQMGIKKEPGSSVIELNGRSHEFIVSDNCCDHMQKDDILFMLGKLANQMQQISG</sequence>
<keyword evidence="4" id="KW-1185">Reference proteome</keyword>
<dbReference type="FunFam" id="1.25.40.10:FF:000073">
    <property type="entry name" value="Pentatricopeptide repeat-containing protein chloroplastic"/>
    <property type="match status" value="1"/>
</dbReference>
<dbReference type="InterPro" id="IPR046848">
    <property type="entry name" value="E_motif"/>
</dbReference>
<dbReference type="PANTHER" id="PTHR47926:SF459">
    <property type="entry name" value="PENTATRICOPEPTIDE REPEAT-CONTAINING PROTEIN"/>
    <property type="match status" value="1"/>
</dbReference>
<evidence type="ECO:0000313" key="3">
    <source>
        <dbReference type="EMBL" id="KMZ58425.1"/>
    </source>
</evidence>
<name>A0A0K9NR17_ZOSMR</name>
<dbReference type="EMBL" id="LFYR01001945">
    <property type="protein sequence ID" value="KMZ58425.1"/>
    <property type="molecule type" value="Genomic_DNA"/>
</dbReference>
<dbReference type="PANTHER" id="PTHR47926">
    <property type="entry name" value="PENTATRICOPEPTIDE REPEAT-CONTAINING PROTEIN"/>
    <property type="match status" value="1"/>
</dbReference>
<feature type="repeat" description="PPR" evidence="2">
    <location>
        <begin position="179"/>
        <end position="209"/>
    </location>
</feature>
<dbReference type="Proteomes" id="UP000036987">
    <property type="component" value="Unassembled WGS sequence"/>
</dbReference>
<keyword evidence="1" id="KW-0677">Repeat</keyword>
<gene>
    <name evidence="3" type="ORF">ZOSMA_77G00870</name>
</gene>
<dbReference type="GO" id="GO:0003723">
    <property type="term" value="F:RNA binding"/>
    <property type="evidence" value="ECO:0007669"/>
    <property type="project" value="InterPro"/>
</dbReference>
<dbReference type="Pfam" id="PF01535">
    <property type="entry name" value="PPR"/>
    <property type="match status" value="5"/>
</dbReference>
<dbReference type="Pfam" id="PF13041">
    <property type="entry name" value="PPR_2"/>
    <property type="match status" value="1"/>
</dbReference>
<dbReference type="InterPro" id="IPR011990">
    <property type="entry name" value="TPR-like_helical_dom_sf"/>
</dbReference>
<protein>
    <submittedName>
        <fullName evidence="3">Pentatricopeptide repeat-containing protein</fullName>
    </submittedName>
</protein>
<feature type="repeat" description="PPR" evidence="2">
    <location>
        <begin position="277"/>
        <end position="311"/>
    </location>
</feature>